<proteinExistence type="predicted"/>
<dbReference type="AlphaFoldDB" id="A0A1I6IIQ1"/>
<sequence>MRRLSPALLMVLAAFTVPVAIEMRTVAGFFGYDLPLVAVAGFELLLLGVLLVVYLLGETEPADDADSASPR</sequence>
<protein>
    <recommendedName>
        <fullName evidence="4">CbaC protein</fullName>
    </recommendedName>
</protein>
<gene>
    <name evidence="2" type="ORF">SAMN04487947_3277</name>
</gene>
<organism evidence="2 3">
    <name type="scientific">Halogeometricum rufum</name>
    <dbReference type="NCBI Taxonomy" id="553469"/>
    <lineage>
        <taxon>Archaea</taxon>
        <taxon>Methanobacteriati</taxon>
        <taxon>Methanobacteriota</taxon>
        <taxon>Stenosarchaea group</taxon>
        <taxon>Halobacteria</taxon>
        <taxon>Halobacteriales</taxon>
        <taxon>Haloferacaceae</taxon>
        <taxon>Halogeometricum</taxon>
    </lineage>
</organism>
<accession>A0A1I6IIQ1</accession>
<dbReference type="Proteomes" id="UP000198531">
    <property type="component" value="Unassembled WGS sequence"/>
</dbReference>
<feature type="transmembrane region" description="Helical" evidence="1">
    <location>
        <begin position="36"/>
        <end position="57"/>
    </location>
</feature>
<evidence type="ECO:0008006" key="4">
    <source>
        <dbReference type="Google" id="ProtNLM"/>
    </source>
</evidence>
<evidence type="ECO:0000313" key="2">
    <source>
        <dbReference type="EMBL" id="SFR66180.1"/>
    </source>
</evidence>
<dbReference type="STRING" id="553469.SAMN04487947_3277"/>
<keyword evidence="1" id="KW-1133">Transmembrane helix</keyword>
<evidence type="ECO:0000313" key="3">
    <source>
        <dbReference type="Proteomes" id="UP000198531"/>
    </source>
</evidence>
<keyword evidence="1" id="KW-0472">Membrane</keyword>
<keyword evidence="3" id="KW-1185">Reference proteome</keyword>
<dbReference type="EMBL" id="FOYT01000003">
    <property type="protein sequence ID" value="SFR66180.1"/>
    <property type="molecule type" value="Genomic_DNA"/>
</dbReference>
<reference evidence="3" key="1">
    <citation type="submission" date="2016-10" db="EMBL/GenBank/DDBJ databases">
        <authorList>
            <person name="Varghese N."/>
            <person name="Submissions S."/>
        </authorList>
    </citation>
    <scope>NUCLEOTIDE SEQUENCE [LARGE SCALE GENOMIC DNA]</scope>
    <source>
        <strain evidence="3">CGMCC 1.7736</strain>
    </source>
</reference>
<evidence type="ECO:0000256" key="1">
    <source>
        <dbReference type="SAM" id="Phobius"/>
    </source>
</evidence>
<dbReference type="OrthoDB" id="270880at2157"/>
<dbReference type="RefSeq" id="WP_089809579.1">
    <property type="nucleotide sequence ID" value="NZ_FOYT01000003.1"/>
</dbReference>
<keyword evidence="1" id="KW-0812">Transmembrane</keyword>
<name>A0A1I6IIQ1_9EURY</name>